<dbReference type="EMBL" id="GBXM01097876">
    <property type="protein sequence ID" value="JAH10701.1"/>
    <property type="molecule type" value="Transcribed_RNA"/>
</dbReference>
<sequence>MFTALKIVLTSCKDPTGCKVPKSCNVPTS</sequence>
<organism evidence="1">
    <name type="scientific">Anguilla anguilla</name>
    <name type="common">European freshwater eel</name>
    <name type="synonym">Muraena anguilla</name>
    <dbReference type="NCBI Taxonomy" id="7936"/>
    <lineage>
        <taxon>Eukaryota</taxon>
        <taxon>Metazoa</taxon>
        <taxon>Chordata</taxon>
        <taxon>Craniata</taxon>
        <taxon>Vertebrata</taxon>
        <taxon>Euteleostomi</taxon>
        <taxon>Actinopterygii</taxon>
        <taxon>Neopterygii</taxon>
        <taxon>Teleostei</taxon>
        <taxon>Anguilliformes</taxon>
        <taxon>Anguillidae</taxon>
        <taxon>Anguilla</taxon>
    </lineage>
</organism>
<reference evidence="1" key="2">
    <citation type="journal article" date="2015" name="Fish Shellfish Immunol.">
        <title>Early steps in the European eel (Anguilla anguilla)-Vibrio vulnificus interaction in the gills: Role of the RtxA13 toxin.</title>
        <authorList>
            <person name="Callol A."/>
            <person name="Pajuelo D."/>
            <person name="Ebbesson L."/>
            <person name="Teles M."/>
            <person name="MacKenzie S."/>
            <person name="Amaro C."/>
        </authorList>
    </citation>
    <scope>NUCLEOTIDE SEQUENCE</scope>
</reference>
<protein>
    <submittedName>
        <fullName evidence="1">Uncharacterized protein</fullName>
    </submittedName>
</protein>
<proteinExistence type="predicted"/>
<name>A0A0E9Q1C6_ANGAN</name>
<dbReference type="AlphaFoldDB" id="A0A0E9Q1C6"/>
<reference evidence="1" key="1">
    <citation type="submission" date="2014-11" db="EMBL/GenBank/DDBJ databases">
        <authorList>
            <person name="Amaro Gonzalez C."/>
        </authorList>
    </citation>
    <scope>NUCLEOTIDE SEQUENCE</scope>
</reference>
<accession>A0A0E9Q1C6</accession>
<evidence type="ECO:0000313" key="1">
    <source>
        <dbReference type="EMBL" id="JAH10701.1"/>
    </source>
</evidence>